<dbReference type="PROSITE" id="PS51257">
    <property type="entry name" value="PROKAR_LIPOPROTEIN"/>
    <property type="match status" value="1"/>
</dbReference>
<dbReference type="InterPro" id="IPR039935">
    <property type="entry name" value="YML079W-like"/>
</dbReference>
<dbReference type="InterPro" id="IPR011051">
    <property type="entry name" value="RmlC_Cupin_sf"/>
</dbReference>
<dbReference type="Gene3D" id="2.60.120.10">
    <property type="entry name" value="Jelly Rolls"/>
    <property type="match status" value="1"/>
</dbReference>
<evidence type="ECO:0000313" key="3">
    <source>
        <dbReference type="EMBL" id="AEF02171.1"/>
    </source>
</evidence>
<dbReference type="CDD" id="cd06121">
    <property type="entry name" value="cupin_YML079wp"/>
    <property type="match status" value="1"/>
</dbReference>
<dbReference type="InterPro" id="IPR014710">
    <property type="entry name" value="RmlC-like_jellyroll"/>
</dbReference>
<dbReference type="PANTHER" id="PTHR33387">
    <property type="entry name" value="RMLC-LIKE JELLY ROLL FOLD PROTEIN"/>
    <property type="match status" value="1"/>
</dbReference>
<keyword evidence="4" id="KW-1185">Reference proteome</keyword>
<dbReference type="InterPro" id="IPR009327">
    <property type="entry name" value="Cupin_DUF985"/>
</dbReference>
<dbReference type="Proteomes" id="UP000000683">
    <property type="component" value="Chromosome"/>
</dbReference>
<feature type="domain" description="DUF985" evidence="2">
    <location>
        <begin position="47"/>
        <end position="185"/>
    </location>
</feature>
<dbReference type="EMBL" id="CP002339">
    <property type="protein sequence ID" value="AEF02171.1"/>
    <property type="molecule type" value="Genomic_DNA"/>
</dbReference>
<sequence>MLKTKTQTSVLPFVLSVTLLCTLLSACTNVTTTTQSAKSLDKKLTAEQLIESLDLTGHVEGGFFRQTFKADHRPLISTENGDRVNMTSIYYLLSAQSPIGHFHMNRSDIMHYFHMGDPITYYLINQDGSLETHVLGPDPTQGHKMQMVVKGGTWKASKILTTGSYGYGLIGEAVAPGFEYIDMQLGERAELIKQFPQHSKLITSLTR</sequence>
<keyword evidence="1" id="KW-0732">Signal</keyword>
<dbReference type="SUPFAM" id="SSF51182">
    <property type="entry name" value="RmlC-like cupins"/>
    <property type="match status" value="1"/>
</dbReference>
<organism evidence="3 4">
    <name type="scientific">Alteromonas naphthalenivorans</name>
    <dbReference type="NCBI Taxonomy" id="715451"/>
    <lineage>
        <taxon>Bacteria</taxon>
        <taxon>Pseudomonadati</taxon>
        <taxon>Pseudomonadota</taxon>
        <taxon>Gammaproteobacteria</taxon>
        <taxon>Alteromonadales</taxon>
        <taxon>Alteromonadaceae</taxon>
        <taxon>Alteromonas/Salinimonas group</taxon>
        <taxon>Alteromonas</taxon>
    </lineage>
</organism>
<name>F5ZAP1_ALTNA</name>
<dbReference type="Pfam" id="PF06172">
    <property type="entry name" value="Cupin_5"/>
    <property type="match status" value="1"/>
</dbReference>
<feature type="chain" id="PRO_5003330446" evidence="1">
    <location>
        <begin position="27"/>
        <end position="207"/>
    </location>
</feature>
<evidence type="ECO:0000259" key="2">
    <source>
        <dbReference type="Pfam" id="PF06172"/>
    </source>
</evidence>
<accession>F5ZAP1</accession>
<dbReference type="OrthoDB" id="9798288at2"/>
<protein>
    <submittedName>
        <fullName evidence="3">Purine nucleoside permease</fullName>
    </submittedName>
</protein>
<dbReference type="PANTHER" id="PTHR33387:SF3">
    <property type="entry name" value="DUF985 DOMAIN-CONTAINING PROTEIN"/>
    <property type="match status" value="1"/>
</dbReference>
<evidence type="ECO:0000256" key="1">
    <source>
        <dbReference type="SAM" id="SignalP"/>
    </source>
</evidence>
<dbReference type="KEGG" id="alt:ambt_03085"/>
<gene>
    <name evidence="3" type="ordered locus">ambt_03085</name>
</gene>
<dbReference type="HOGENOM" id="CLU_088365_0_1_6"/>
<evidence type="ECO:0000313" key="4">
    <source>
        <dbReference type="Proteomes" id="UP000000683"/>
    </source>
</evidence>
<dbReference type="AlphaFoldDB" id="F5ZAP1"/>
<dbReference type="eggNOG" id="COG3542">
    <property type="taxonomic scope" value="Bacteria"/>
</dbReference>
<feature type="signal peptide" evidence="1">
    <location>
        <begin position="1"/>
        <end position="26"/>
    </location>
</feature>
<proteinExistence type="predicted"/>
<reference evidence="3 4" key="1">
    <citation type="journal article" date="2011" name="J. Bacteriol.">
        <title>Complete genome sequence of the polycyclic aromatic hydrocarbon-degrading bacterium Alteromonas sp. strain SN2.</title>
        <authorList>
            <person name="Jin H.M."/>
            <person name="Jeong H."/>
            <person name="Moon E.J."/>
            <person name="Math R.K."/>
            <person name="Lee K."/>
            <person name="Kim H.J."/>
            <person name="Jeon C.O."/>
            <person name="Oh T.K."/>
            <person name="Kim J.F."/>
        </authorList>
    </citation>
    <scope>NUCLEOTIDE SEQUENCE [LARGE SCALE GENOMIC DNA]</scope>
    <source>
        <strain evidence="4">JCM 17741 / KACC 18427 / KCTC 11700BP / SN2</strain>
    </source>
</reference>